<gene>
    <name evidence="1" type="ORF">RQ831_17420</name>
</gene>
<dbReference type="RefSeq" id="WP_314283763.1">
    <property type="nucleotide sequence ID" value="NZ_JAVVDO010000037.1"/>
</dbReference>
<evidence type="ECO:0008006" key="3">
    <source>
        <dbReference type="Google" id="ProtNLM"/>
    </source>
</evidence>
<dbReference type="EMBL" id="JAVVDO010000037">
    <property type="protein sequence ID" value="MDT8332839.1"/>
    <property type="molecule type" value="Genomic_DNA"/>
</dbReference>
<sequence>QRVVVGLIVIAATAATAWRDRRRIA</sequence>
<accession>A0ABU3MIK7</accession>
<protein>
    <recommendedName>
        <fullName evidence="3">ABC transporter permease</fullName>
    </recommendedName>
</protein>
<comment type="caution">
    <text evidence="1">The sequence shown here is derived from an EMBL/GenBank/DDBJ whole genome shotgun (WGS) entry which is preliminary data.</text>
</comment>
<proteinExistence type="predicted"/>
<evidence type="ECO:0000313" key="1">
    <source>
        <dbReference type="EMBL" id="MDT8332839.1"/>
    </source>
</evidence>
<dbReference type="Proteomes" id="UP001258945">
    <property type="component" value="Unassembled WGS sequence"/>
</dbReference>
<reference evidence="1 2" key="1">
    <citation type="journal article" date="2019" name="Microb. Pathog.">
        <title>Comparison of VITEK 2, MALDI-TOF MS, 16S rRNA gene sequencing, and whole-genome sequencing for identification of Roseomonas mucosa.</title>
        <authorList>
            <person name="Rudolph W.W."/>
            <person name="Gunzer F."/>
            <person name="Trauth M."/>
            <person name="Bunk B."/>
            <person name="Bigge R."/>
            <person name="Schrottner P."/>
        </authorList>
    </citation>
    <scope>NUCLEOTIDE SEQUENCE [LARGE SCALE GENOMIC DNA]</scope>
    <source>
        <strain evidence="1 2">DSM 103800</strain>
    </source>
</reference>
<keyword evidence="2" id="KW-1185">Reference proteome</keyword>
<organism evidence="1 2">
    <name type="scientific">Roseomonas gilardii</name>
    <dbReference type="NCBI Taxonomy" id="257708"/>
    <lineage>
        <taxon>Bacteria</taxon>
        <taxon>Pseudomonadati</taxon>
        <taxon>Pseudomonadota</taxon>
        <taxon>Alphaproteobacteria</taxon>
        <taxon>Acetobacterales</taxon>
        <taxon>Roseomonadaceae</taxon>
        <taxon>Roseomonas</taxon>
    </lineage>
</organism>
<feature type="non-terminal residue" evidence="1">
    <location>
        <position position="1"/>
    </location>
</feature>
<evidence type="ECO:0000313" key="2">
    <source>
        <dbReference type="Proteomes" id="UP001258945"/>
    </source>
</evidence>
<name>A0ABU3MIK7_9PROT</name>